<sequence>MAVCGKSRHHPHLPITALTGDLLSMCKDWEQLSNLPELWSTDSLALMNKIMECSDCGYVVDSEPRMEARDLIDGWENIRGEESRIPWRKRDYLLPDADINRKLKKPFEIYAGSLNYRLMAVCGKSRHHPDLPTTVLSGNLRTMCQDWEALRNIPSEKLTDTNLLIHMIMNCYNCGWIEGSDPPYDVDILIDDLESIITNASNEIKDNSVPEMTTQHETRKDIWGIEGAWEKEPQHVTDETLELVILGGEKSHSHHYSYTTTQEEEEEEEEEGEEEEGERLNHLSIIIIIFLCICIAVVNHTICKCLSSYIARTLNDGST</sequence>
<keyword evidence="2" id="KW-0472">Membrane</keyword>
<feature type="transmembrane region" description="Helical" evidence="2">
    <location>
        <begin position="283"/>
        <end position="302"/>
    </location>
</feature>
<gene>
    <name evidence="3" type="ORF">Pmani_021325</name>
</gene>
<protein>
    <submittedName>
        <fullName evidence="3">Uncharacterized protein</fullName>
    </submittedName>
</protein>
<name>A0AAE1PE21_9EUCA</name>
<dbReference type="AlphaFoldDB" id="A0AAE1PE21"/>
<keyword evidence="2" id="KW-1133">Transmembrane helix</keyword>
<dbReference type="EMBL" id="JAWZYT010002078">
    <property type="protein sequence ID" value="KAK4306885.1"/>
    <property type="molecule type" value="Genomic_DNA"/>
</dbReference>
<reference evidence="3" key="1">
    <citation type="submission" date="2023-11" db="EMBL/GenBank/DDBJ databases">
        <title>Genome assemblies of two species of porcelain crab, Petrolisthes cinctipes and Petrolisthes manimaculis (Anomura: Porcellanidae).</title>
        <authorList>
            <person name="Angst P."/>
        </authorList>
    </citation>
    <scope>NUCLEOTIDE SEQUENCE</scope>
    <source>
        <strain evidence="3">PB745_02</strain>
        <tissue evidence="3">Gill</tissue>
    </source>
</reference>
<organism evidence="3 4">
    <name type="scientific">Petrolisthes manimaculis</name>
    <dbReference type="NCBI Taxonomy" id="1843537"/>
    <lineage>
        <taxon>Eukaryota</taxon>
        <taxon>Metazoa</taxon>
        <taxon>Ecdysozoa</taxon>
        <taxon>Arthropoda</taxon>
        <taxon>Crustacea</taxon>
        <taxon>Multicrustacea</taxon>
        <taxon>Malacostraca</taxon>
        <taxon>Eumalacostraca</taxon>
        <taxon>Eucarida</taxon>
        <taxon>Decapoda</taxon>
        <taxon>Pleocyemata</taxon>
        <taxon>Anomura</taxon>
        <taxon>Galatheoidea</taxon>
        <taxon>Porcellanidae</taxon>
        <taxon>Petrolisthes</taxon>
    </lineage>
</organism>
<feature type="region of interest" description="Disordered" evidence="1">
    <location>
        <begin position="252"/>
        <end position="277"/>
    </location>
</feature>
<feature type="compositionally biased region" description="Acidic residues" evidence="1">
    <location>
        <begin position="262"/>
        <end position="277"/>
    </location>
</feature>
<evidence type="ECO:0000256" key="2">
    <source>
        <dbReference type="SAM" id="Phobius"/>
    </source>
</evidence>
<dbReference type="Proteomes" id="UP001292094">
    <property type="component" value="Unassembled WGS sequence"/>
</dbReference>
<comment type="caution">
    <text evidence="3">The sequence shown here is derived from an EMBL/GenBank/DDBJ whole genome shotgun (WGS) entry which is preliminary data.</text>
</comment>
<evidence type="ECO:0000313" key="4">
    <source>
        <dbReference type="Proteomes" id="UP001292094"/>
    </source>
</evidence>
<evidence type="ECO:0000256" key="1">
    <source>
        <dbReference type="SAM" id="MobiDB-lite"/>
    </source>
</evidence>
<keyword evidence="4" id="KW-1185">Reference proteome</keyword>
<accession>A0AAE1PE21</accession>
<keyword evidence="2" id="KW-0812">Transmembrane</keyword>
<evidence type="ECO:0000313" key="3">
    <source>
        <dbReference type="EMBL" id="KAK4306885.1"/>
    </source>
</evidence>
<proteinExistence type="predicted"/>